<protein>
    <recommendedName>
        <fullName evidence="2">DUF5666 domain-containing protein</fullName>
    </recommendedName>
</protein>
<proteinExistence type="predicted"/>
<sequence>MNMKILFVPLLTAAFIFGGLFIESSAFANDKKEPPEEPTKKKSAFFPFRGVIKAVDAKKGTLTLPGAKGKPDRIFVLAKKVKLTLDGKKTAFKDIKAKMWVGGRAKRLSETSVEAVTVNVKTKKPERKKKPAEKKEE</sequence>
<name>A0A382RBS9_9ZZZZ</name>
<gene>
    <name evidence="1" type="ORF">METZ01_LOCUS347664</name>
</gene>
<organism evidence="1">
    <name type="scientific">marine metagenome</name>
    <dbReference type="NCBI Taxonomy" id="408172"/>
    <lineage>
        <taxon>unclassified sequences</taxon>
        <taxon>metagenomes</taxon>
        <taxon>ecological metagenomes</taxon>
    </lineage>
</organism>
<evidence type="ECO:0000313" key="1">
    <source>
        <dbReference type="EMBL" id="SVC94810.1"/>
    </source>
</evidence>
<accession>A0A382RBS9</accession>
<reference evidence="1" key="1">
    <citation type="submission" date="2018-05" db="EMBL/GenBank/DDBJ databases">
        <authorList>
            <person name="Lanie J.A."/>
            <person name="Ng W.-L."/>
            <person name="Kazmierczak K.M."/>
            <person name="Andrzejewski T.M."/>
            <person name="Davidsen T.M."/>
            <person name="Wayne K.J."/>
            <person name="Tettelin H."/>
            <person name="Glass J.I."/>
            <person name="Rusch D."/>
            <person name="Podicherti R."/>
            <person name="Tsui H.-C.T."/>
            <person name="Winkler M.E."/>
        </authorList>
    </citation>
    <scope>NUCLEOTIDE SEQUENCE</scope>
</reference>
<dbReference type="AlphaFoldDB" id="A0A382RBS9"/>
<evidence type="ECO:0008006" key="2">
    <source>
        <dbReference type="Google" id="ProtNLM"/>
    </source>
</evidence>
<dbReference type="EMBL" id="UINC01120369">
    <property type="protein sequence ID" value="SVC94810.1"/>
    <property type="molecule type" value="Genomic_DNA"/>
</dbReference>